<dbReference type="InterPro" id="IPR001841">
    <property type="entry name" value="Znf_RING"/>
</dbReference>
<evidence type="ECO:0000256" key="15">
    <source>
        <dbReference type="ARBA" id="ARBA00063126"/>
    </source>
</evidence>
<evidence type="ECO:0000256" key="20">
    <source>
        <dbReference type="SAM" id="Phobius"/>
    </source>
</evidence>
<evidence type="ECO:0000256" key="18">
    <source>
        <dbReference type="ARBA" id="ARBA00082128"/>
    </source>
</evidence>
<proteinExistence type="predicted"/>
<dbReference type="GO" id="GO:0043161">
    <property type="term" value="P:proteasome-mediated ubiquitin-dependent protein catabolic process"/>
    <property type="evidence" value="ECO:0007669"/>
    <property type="project" value="TreeGrafter"/>
</dbReference>
<dbReference type="GO" id="GO:0012505">
    <property type="term" value="C:endomembrane system"/>
    <property type="evidence" value="ECO:0007669"/>
    <property type="project" value="UniProtKB-SubCell"/>
</dbReference>
<evidence type="ECO:0000256" key="16">
    <source>
        <dbReference type="ARBA" id="ARBA00071072"/>
    </source>
</evidence>
<feature type="transmembrane region" description="Helical" evidence="20">
    <location>
        <begin position="588"/>
        <end position="606"/>
    </location>
</feature>
<dbReference type="FunFam" id="3.30.40.10:FF:000626">
    <property type="entry name" value="Transmembrane ubiquitin ligase 1"/>
    <property type="match status" value="1"/>
</dbReference>
<dbReference type="PANTHER" id="PTHR22763:SF162">
    <property type="entry name" value="TRANSMEMBRANE E3 UBIQUITIN-PROTEIN LIGASE 1"/>
    <property type="match status" value="1"/>
</dbReference>
<evidence type="ECO:0000313" key="24">
    <source>
        <dbReference type="Proteomes" id="UP000039046"/>
    </source>
</evidence>
<feature type="transmembrane region" description="Helical" evidence="20">
    <location>
        <begin position="642"/>
        <end position="662"/>
    </location>
</feature>
<dbReference type="Proteomes" id="UP000039046">
    <property type="component" value="Unassembled WGS sequence"/>
</dbReference>
<reference evidence="23 24" key="1">
    <citation type="journal article" date="2015" name="Genome Announc.">
        <title>Draft Genome Sequence and Gene Annotation of the Entomopathogenic Fungus Verticillium hemipterigenum.</title>
        <authorList>
            <person name="Horn F."/>
            <person name="Habel A."/>
            <person name="Scharf D.H."/>
            <person name="Dworschak J."/>
            <person name="Brakhage A.A."/>
            <person name="Guthke R."/>
            <person name="Hertweck C."/>
            <person name="Linde J."/>
        </authorList>
    </citation>
    <scope>NUCLEOTIDE SEQUENCE [LARGE SCALE GENOMIC DNA]</scope>
</reference>
<name>A0A0A1T4H9_9HYPO</name>
<feature type="transmembrane region" description="Helical" evidence="20">
    <location>
        <begin position="443"/>
        <end position="469"/>
    </location>
</feature>
<accession>A0A0A1T4H9</accession>
<keyword evidence="13 20" id="KW-0472">Membrane</keyword>
<dbReference type="GO" id="GO:0016567">
    <property type="term" value="P:protein ubiquitination"/>
    <property type="evidence" value="ECO:0007669"/>
    <property type="project" value="UniProtKB-UniPathway"/>
</dbReference>
<keyword evidence="6 20" id="KW-0812">Transmembrane</keyword>
<dbReference type="Gene3D" id="3.30.40.10">
    <property type="entry name" value="Zinc/RING finger domain, C3HC4 (zinc finger)"/>
    <property type="match status" value="1"/>
</dbReference>
<evidence type="ECO:0000256" key="10">
    <source>
        <dbReference type="ARBA" id="ARBA00022786"/>
    </source>
</evidence>
<gene>
    <name evidence="23" type="ORF">VHEMI01169</name>
</gene>
<comment type="function">
    <text evidence="14">Catalytic component of the DSC E3 ubiquitin ligase complex which is required for the srbA transcriptional activator proteolytic cleavage to release the soluble transcription factor from the membrane in low oxygen or sterol conditions. Required for growth during hypoxia and triazole drug susceptibility, as well as for virulence in a murine model of invasive pulmonary aspergillosis (IPA).</text>
</comment>
<dbReference type="GO" id="GO:0008270">
    <property type="term" value="F:zinc ion binding"/>
    <property type="evidence" value="ECO:0007669"/>
    <property type="project" value="UniProtKB-KW"/>
</dbReference>
<dbReference type="GO" id="GO:0044695">
    <property type="term" value="C:Dsc E3 ubiquitin ligase complex"/>
    <property type="evidence" value="ECO:0007669"/>
    <property type="project" value="TreeGrafter"/>
</dbReference>
<dbReference type="AlphaFoldDB" id="A0A0A1T4H9"/>
<organism evidence="23 24">
    <name type="scientific">[Torrubiella] hemipterigena</name>
    <dbReference type="NCBI Taxonomy" id="1531966"/>
    <lineage>
        <taxon>Eukaryota</taxon>
        <taxon>Fungi</taxon>
        <taxon>Dikarya</taxon>
        <taxon>Ascomycota</taxon>
        <taxon>Pezizomycotina</taxon>
        <taxon>Sordariomycetes</taxon>
        <taxon>Hypocreomycetidae</taxon>
        <taxon>Hypocreales</taxon>
        <taxon>Clavicipitaceae</taxon>
        <taxon>Clavicipitaceae incertae sedis</taxon>
        <taxon>'Torrubiella' clade</taxon>
    </lineage>
</organism>
<evidence type="ECO:0000256" key="13">
    <source>
        <dbReference type="ARBA" id="ARBA00023136"/>
    </source>
</evidence>
<dbReference type="GO" id="GO:0061630">
    <property type="term" value="F:ubiquitin protein ligase activity"/>
    <property type="evidence" value="ECO:0007669"/>
    <property type="project" value="UniProtKB-EC"/>
</dbReference>
<evidence type="ECO:0000256" key="11">
    <source>
        <dbReference type="ARBA" id="ARBA00022833"/>
    </source>
</evidence>
<evidence type="ECO:0000256" key="5">
    <source>
        <dbReference type="ARBA" id="ARBA00022679"/>
    </source>
</evidence>
<dbReference type="UniPathway" id="UPA00143"/>
<evidence type="ECO:0000259" key="22">
    <source>
        <dbReference type="PROSITE" id="PS50089"/>
    </source>
</evidence>
<feature type="chain" id="PRO_5001978861" description="DSC E3 ubiquitin ligase complex subunit A" evidence="21">
    <location>
        <begin position="29"/>
        <end position="825"/>
    </location>
</feature>
<dbReference type="PANTHER" id="PTHR22763">
    <property type="entry name" value="RING ZINC FINGER PROTEIN"/>
    <property type="match status" value="1"/>
</dbReference>
<dbReference type="InterPro" id="IPR050731">
    <property type="entry name" value="HRD1_E3_ubiq-ligases"/>
</dbReference>
<dbReference type="Pfam" id="PF11145">
    <property type="entry name" value="DUF2921"/>
    <property type="match status" value="1"/>
</dbReference>
<evidence type="ECO:0000256" key="21">
    <source>
        <dbReference type="SAM" id="SignalP"/>
    </source>
</evidence>
<dbReference type="InterPro" id="IPR024766">
    <property type="entry name" value="Znf_RING_H2"/>
</dbReference>
<comment type="subcellular location">
    <subcellularLocation>
        <location evidence="2">Endomembrane system</location>
        <topology evidence="2">Multi-pass membrane protein</topology>
    </subcellularLocation>
</comment>
<dbReference type="EMBL" id="CDHN01000001">
    <property type="protein sequence ID" value="CEJ81015.1"/>
    <property type="molecule type" value="Genomic_DNA"/>
</dbReference>
<evidence type="ECO:0000256" key="2">
    <source>
        <dbReference type="ARBA" id="ARBA00004127"/>
    </source>
</evidence>
<feature type="transmembrane region" description="Helical" evidence="20">
    <location>
        <begin position="481"/>
        <end position="502"/>
    </location>
</feature>
<dbReference type="EC" id="2.3.2.27" evidence="4"/>
<keyword evidence="9 19" id="KW-0863">Zinc-finger</keyword>
<keyword evidence="24" id="KW-1185">Reference proteome</keyword>
<dbReference type="HOGENOM" id="CLU_010475_0_0_1"/>
<keyword evidence="10" id="KW-0833">Ubl conjugation pathway</keyword>
<dbReference type="STRING" id="1531966.A0A0A1T4H9"/>
<evidence type="ECO:0000256" key="6">
    <source>
        <dbReference type="ARBA" id="ARBA00022692"/>
    </source>
</evidence>
<evidence type="ECO:0000256" key="1">
    <source>
        <dbReference type="ARBA" id="ARBA00000900"/>
    </source>
</evidence>
<dbReference type="SUPFAM" id="SSF57850">
    <property type="entry name" value="RING/U-box"/>
    <property type="match status" value="1"/>
</dbReference>
<keyword evidence="7" id="KW-0479">Metal-binding</keyword>
<evidence type="ECO:0000256" key="19">
    <source>
        <dbReference type="PROSITE-ProRule" id="PRU00175"/>
    </source>
</evidence>
<evidence type="ECO:0000313" key="23">
    <source>
        <dbReference type="EMBL" id="CEJ81015.1"/>
    </source>
</evidence>
<comment type="catalytic activity">
    <reaction evidence="1">
        <text>S-ubiquitinyl-[E2 ubiquitin-conjugating enzyme]-L-cysteine + [acceptor protein]-L-lysine = [E2 ubiquitin-conjugating enzyme]-L-cysteine + N(6)-ubiquitinyl-[acceptor protein]-L-lysine.</text>
        <dbReference type="EC" id="2.3.2.27"/>
    </reaction>
</comment>
<keyword evidence="11" id="KW-0862">Zinc</keyword>
<dbReference type="OrthoDB" id="9984778at2759"/>
<dbReference type="InterPro" id="IPR021319">
    <property type="entry name" value="DUF2921"/>
</dbReference>
<feature type="transmembrane region" description="Helical" evidence="20">
    <location>
        <begin position="674"/>
        <end position="693"/>
    </location>
</feature>
<sequence length="825" mass="91179">MPQRQQTGAVFLMVMLLFWLLFPAGNYSGSPGLIFSDIAAAKLRGYNAALDLLNRTSWGDFKPVASSINDTSDDVGPGFLNLTGFRHIDGFNWDDLGRFRERTLRMSHHAFTEVDGKYPWDRGQGAHVWMNTSGTLHGDWVFRAGSSPRTVASYNLSRTAPAMAWLEEGVEWGRNVTGPEGKMLIRITGNRTMSTYLPMTQEESELSSGGVIRNVKATMTIEDSAGSGHTWDMRLWGLHWPRQGVIMMTTTSEKFQGIFGLPHLTPSADYFKSGQTFLSQRLAKVLARKERTIRYDQVLPFNSDIVAGDMINPMPQCEYVLYAQIHPPDPDTLLSRHHKLEDVDMAAVIRAIEEELAFPRGAPIGRVPTLRMSTILYSPDCGYFLESKGPPDFAAGEFNHLSGMKVEVHTHEIKSWMLLFACVMLGQVYLLKNQIGETFTPSTVGRVSFWTISAMVLVDGMTFTAAATWVSSAGATFLPTLALMFVAFLSMSIGGSFLSRIFDVHVPARRPGTNTNSGAGTGQQTPAPQTGTLLPVPVSSNVFGGAPTIVALDGDVDAEVNGASAVPGLGRTAGAAPALTFQTIMGRFVLVGLILGFVSLSSSTWYPGARSFYLNLCAFIYLSLWIPQIYRNAMRNCRRALTWSFVIGQSVLRLLPIAYFWLREDNFMFAITDRTTFAFLCAWVWIQLFILGAQDIVGPRFIIPAGWAPEAWEYHPILREDGLEAGGLPIGLINEDQPVGRRPSIQDKEAGACGSVRKIDCSICRENLDVPVIKEGDADMSVAGVLARRMYMVTPCRHIFHSACLESWMKFRLQCPICREDLPPL</sequence>
<comment type="subunit">
    <text evidence="15">Component of the DSC E3 ubiquitin ligase complex composed of dscA, dscB, dscC and dscD.</text>
</comment>
<evidence type="ECO:0000256" key="12">
    <source>
        <dbReference type="ARBA" id="ARBA00022989"/>
    </source>
</evidence>
<keyword evidence="5" id="KW-0808">Transferase</keyword>
<feature type="domain" description="RING-type" evidence="22">
    <location>
        <begin position="761"/>
        <end position="819"/>
    </location>
</feature>
<comment type="pathway">
    <text evidence="3">Protein modification; protein ubiquitination.</text>
</comment>
<dbReference type="Pfam" id="PF12678">
    <property type="entry name" value="zf-rbx1"/>
    <property type="match status" value="1"/>
</dbReference>
<dbReference type="InterPro" id="IPR013083">
    <property type="entry name" value="Znf_RING/FYVE/PHD"/>
</dbReference>
<evidence type="ECO:0000256" key="14">
    <source>
        <dbReference type="ARBA" id="ARBA00056116"/>
    </source>
</evidence>
<evidence type="ECO:0000256" key="4">
    <source>
        <dbReference type="ARBA" id="ARBA00012483"/>
    </source>
</evidence>
<evidence type="ECO:0000256" key="9">
    <source>
        <dbReference type="ARBA" id="ARBA00022771"/>
    </source>
</evidence>
<evidence type="ECO:0000256" key="7">
    <source>
        <dbReference type="ARBA" id="ARBA00022723"/>
    </source>
</evidence>
<dbReference type="SMART" id="SM00184">
    <property type="entry name" value="RING"/>
    <property type="match status" value="1"/>
</dbReference>
<keyword evidence="8 21" id="KW-0732">Signal</keyword>
<protein>
    <recommendedName>
        <fullName evidence="16">DSC E3 ubiquitin ligase complex subunit A</fullName>
        <ecNumber evidence="4">2.3.2.27</ecNumber>
    </recommendedName>
    <alternativeName>
        <fullName evidence="17">Defective for SREBP cleavage protein A</fullName>
    </alternativeName>
    <alternativeName>
        <fullName evidence="18">RING-type E3 ubiquitin transferase dscA</fullName>
    </alternativeName>
</protein>
<evidence type="ECO:0000256" key="17">
    <source>
        <dbReference type="ARBA" id="ARBA00077885"/>
    </source>
</evidence>
<keyword evidence="12 20" id="KW-1133">Transmembrane helix</keyword>
<feature type="signal peptide" evidence="21">
    <location>
        <begin position="1"/>
        <end position="28"/>
    </location>
</feature>
<evidence type="ECO:0000256" key="3">
    <source>
        <dbReference type="ARBA" id="ARBA00004906"/>
    </source>
</evidence>
<evidence type="ECO:0000256" key="8">
    <source>
        <dbReference type="ARBA" id="ARBA00022729"/>
    </source>
</evidence>
<feature type="transmembrane region" description="Helical" evidence="20">
    <location>
        <begin position="612"/>
        <end position="630"/>
    </location>
</feature>
<dbReference type="PROSITE" id="PS50089">
    <property type="entry name" value="ZF_RING_2"/>
    <property type="match status" value="1"/>
</dbReference>